<keyword evidence="3" id="KW-1185">Reference proteome</keyword>
<gene>
    <name evidence="2" type="ORF">KHA91_10530</name>
</gene>
<accession>A0A942UUK3</accession>
<protein>
    <recommendedName>
        <fullName evidence="4">Tetratricopeptide repeat protein</fullName>
    </recommendedName>
</protein>
<evidence type="ECO:0000313" key="2">
    <source>
        <dbReference type="EMBL" id="MBS4223179.1"/>
    </source>
</evidence>
<reference evidence="2 3" key="1">
    <citation type="submission" date="2021-05" db="EMBL/GenBank/DDBJ databases">
        <title>Novel Bacillus species.</title>
        <authorList>
            <person name="Liu G."/>
        </authorList>
    </citation>
    <scope>NUCLEOTIDE SEQUENCE [LARGE SCALE GENOMIC DNA]</scope>
    <source>
        <strain evidence="2 3">FJAT-49682</strain>
    </source>
</reference>
<keyword evidence="1" id="KW-0802">TPR repeat</keyword>
<dbReference type="InterPro" id="IPR019734">
    <property type="entry name" value="TPR_rpt"/>
</dbReference>
<proteinExistence type="predicted"/>
<dbReference type="PROSITE" id="PS50005">
    <property type="entry name" value="TPR"/>
    <property type="match status" value="1"/>
</dbReference>
<organism evidence="2 3">
    <name type="scientific">Lederbergia citrea</name>
    <dbReference type="NCBI Taxonomy" id="2833581"/>
    <lineage>
        <taxon>Bacteria</taxon>
        <taxon>Bacillati</taxon>
        <taxon>Bacillota</taxon>
        <taxon>Bacilli</taxon>
        <taxon>Bacillales</taxon>
        <taxon>Bacillaceae</taxon>
        <taxon>Lederbergia</taxon>
    </lineage>
</organism>
<dbReference type="AlphaFoldDB" id="A0A942UUK3"/>
<name>A0A942UUK3_9BACI</name>
<sequence>MQNYKIIDISCPSCGGDVQTDMKHCKYCGNAITITTFADVMHFNPLYSSKYLSNYENALKENPDDYQVNVSAGICHLKLSNYELAQKYFEQAILDNPYHTDTYFYAAVCKLQGKKAFLTPKKRVDEAIQLINTALSIEERGIAYFFSAYLKYDFYSRKALNIRPFYDVDLENAITYGVTEEDKRILFDLLKVQQPSALN</sequence>
<dbReference type="EMBL" id="JAGYPN010000002">
    <property type="protein sequence ID" value="MBS4223179.1"/>
    <property type="molecule type" value="Genomic_DNA"/>
</dbReference>
<feature type="repeat" description="TPR" evidence="1">
    <location>
        <begin position="66"/>
        <end position="99"/>
    </location>
</feature>
<comment type="caution">
    <text evidence="2">The sequence shown here is derived from an EMBL/GenBank/DDBJ whole genome shotgun (WGS) entry which is preliminary data.</text>
</comment>
<dbReference type="SUPFAM" id="SSF48452">
    <property type="entry name" value="TPR-like"/>
    <property type="match status" value="1"/>
</dbReference>
<dbReference type="Gene3D" id="1.25.40.10">
    <property type="entry name" value="Tetratricopeptide repeat domain"/>
    <property type="match status" value="1"/>
</dbReference>
<dbReference type="RefSeq" id="WP_213098213.1">
    <property type="nucleotide sequence ID" value="NZ_JAGYPN010000002.1"/>
</dbReference>
<evidence type="ECO:0008006" key="4">
    <source>
        <dbReference type="Google" id="ProtNLM"/>
    </source>
</evidence>
<evidence type="ECO:0000313" key="3">
    <source>
        <dbReference type="Proteomes" id="UP000676456"/>
    </source>
</evidence>
<dbReference type="InterPro" id="IPR011990">
    <property type="entry name" value="TPR-like_helical_dom_sf"/>
</dbReference>
<dbReference type="Proteomes" id="UP000676456">
    <property type="component" value="Unassembled WGS sequence"/>
</dbReference>
<evidence type="ECO:0000256" key="1">
    <source>
        <dbReference type="PROSITE-ProRule" id="PRU00339"/>
    </source>
</evidence>